<dbReference type="GO" id="GO:0005737">
    <property type="term" value="C:cytoplasm"/>
    <property type="evidence" value="ECO:0007669"/>
    <property type="project" value="TreeGrafter"/>
</dbReference>
<proteinExistence type="inferred from homology"/>
<feature type="non-terminal residue" evidence="9">
    <location>
        <position position="103"/>
    </location>
</feature>
<gene>
    <name evidence="9" type="ORF">V5799_017015</name>
    <name evidence="8" type="ORF">V5799_017016</name>
</gene>
<protein>
    <recommendedName>
        <fullName evidence="7">Cystatin domain-containing protein</fullName>
    </recommendedName>
</protein>
<accession>A0AAQ4F3C3</accession>
<reference evidence="9" key="2">
    <citation type="submission" date="2023-03" db="EMBL/GenBank/DDBJ databases">
        <authorList>
            <person name="Thuy-Boun P."/>
        </authorList>
    </citation>
    <scope>NUCLEOTIDE SEQUENCE</scope>
    <source>
        <strain evidence="9">F_SG_1</strain>
        <tissue evidence="9">Salivary glands</tissue>
    </source>
</reference>
<keyword evidence="10" id="KW-1185">Reference proteome</keyword>
<comment type="subcellular location">
    <subcellularLocation>
        <location evidence="1">Secreted</location>
    </subcellularLocation>
</comment>
<evidence type="ECO:0000259" key="7">
    <source>
        <dbReference type="Pfam" id="PF00031"/>
    </source>
</evidence>
<evidence type="ECO:0000313" key="8">
    <source>
        <dbReference type="EMBL" id="KAK8781643.1"/>
    </source>
</evidence>
<evidence type="ECO:0000256" key="3">
    <source>
        <dbReference type="ARBA" id="ARBA00022525"/>
    </source>
</evidence>
<dbReference type="Proteomes" id="UP001321473">
    <property type="component" value="Unassembled WGS sequence"/>
</dbReference>
<comment type="similarity">
    <text evidence="2">Belongs to the cystatin family.</text>
</comment>
<dbReference type="EMBL" id="JARKHS020007476">
    <property type="protein sequence ID" value="KAK8781643.1"/>
    <property type="molecule type" value="Genomic_DNA"/>
</dbReference>
<evidence type="ECO:0000256" key="6">
    <source>
        <dbReference type="ARBA" id="ARBA00022729"/>
    </source>
</evidence>
<dbReference type="Gene3D" id="3.10.450.10">
    <property type="match status" value="1"/>
</dbReference>
<dbReference type="GO" id="GO:0004869">
    <property type="term" value="F:cysteine-type endopeptidase inhibitor activity"/>
    <property type="evidence" value="ECO:0007669"/>
    <property type="project" value="UniProtKB-KW"/>
</dbReference>
<dbReference type="EMBL" id="JARKHS020007475">
    <property type="protein sequence ID" value="KAK8781644.1"/>
    <property type="molecule type" value="Genomic_DNA"/>
</dbReference>
<reference evidence="9" key="3">
    <citation type="submission" date="2024-02" db="EMBL/GenBank/DDBJ databases">
        <authorList>
            <person name="Mcdaniel E.A."/>
            <person name="Celebi F.M."/>
            <person name="Reiter T."/>
            <person name="Weiss E.C."/>
            <person name="Chou S."/>
        </authorList>
    </citation>
    <scope>NUCLEOTIDE SEQUENCE</scope>
    <source>
        <strain evidence="9">F_SG_1</strain>
        <tissue evidence="9">Salivary glands</tissue>
    </source>
</reference>
<dbReference type="CDD" id="cd00042">
    <property type="entry name" value="CY"/>
    <property type="match status" value="1"/>
</dbReference>
<evidence type="ECO:0000256" key="5">
    <source>
        <dbReference type="ARBA" id="ARBA00022704"/>
    </source>
</evidence>
<dbReference type="InterPro" id="IPR000010">
    <property type="entry name" value="Cystatin_dom"/>
</dbReference>
<sequence>MFSSVGVIATLAIVAAVYVAALPGGWTTRDPESSPKYKQLAHYAVARHVDGLQNYDTVLELTKVETQVVAGVKYRLTFTTAATECKIGEIEYSEERCPPKDNV</sequence>
<dbReference type="Pfam" id="PF00031">
    <property type="entry name" value="Cystatin"/>
    <property type="match status" value="1"/>
</dbReference>
<evidence type="ECO:0000256" key="1">
    <source>
        <dbReference type="ARBA" id="ARBA00004613"/>
    </source>
</evidence>
<keyword evidence="6" id="KW-0732">Signal</keyword>
<keyword evidence="4" id="KW-0646">Protease inhibitor</keyword>
<keyword evidence="5" id="KW-0789">Thiol protease inhibitor</keyword>
<dbReference type="GO" id="GO:0005615">
    <property type="term" value="C:extracellular space"/>
    <property type="evidence" value="ECO:0007669"/>
    <property type="project" value="TreeGrafter"/>
</dbReference>
<dbReference type="PANTHER" id="PTHR46186">
    <property type="entry name" value="CYSTATIN"/>
    <property type="match status" value="1"/>
</dbReference>
<keyword evidence="3" id="KW-0964">Secreted</keyword>
<evidence type="ECO:0000256" key="2">
    <source>
        <dbReference type="ARBA" id="ARBA00009403"/>
    </source>
</evidence>
<evidence type="ECO:0000313" key="9">
    <source>
        <dbReference type="EMBL" id="KAK8781644.1"/>
    </source>
</evidence>
<evidence type="ECO:0000256" key="4">
    <source>
        <dbReference type="ARBA" id="ARBA00022690"/>
    </source>
</evidence>
<dbReference type="GO" id="GO:0031982">
    <property type="term" value="C:vesicle"/>
    <property type="evidence" value="ECO:0007669"/>
    <property type="project" value="TreeGrafter"/>
</dbReference>
<dbReference type="PANTHER" id="PTHR46186:SF2">
    <property type="entry name" value="CYSTATIN"/>
    <property type="match status" value="1"/>
</dbReference>
<name>A0AAQ4F3C3_AMBAM</name>
<feature type="domain" description="Cystatin" evidence="7">
    <location>
        <begin position="31"/>
        <end position="99"/>
    </location>
</feature>
<dbReference type="SUPFAM" id="SSF54403">
    <property type="entry name" value="Cystatin/monellin"/>
    <property type="match status" value="1"/>
</dbReference>
<comment type="caution">
    <text evidence="9">The sequence shown here is derived from an EMBL/GenBank/DDBJ whole genome shotgun (WGS) entry which is preliminary data.</text>
</comment>
<reference evidence="9 10" key="1">
    <citation type="journal article" date="2023" name="Arcadia Sci">
        <title>De novo assembly of a long-read Amblyomma americanum tick genome.</title>
        <authorList>
            <person name="Chou S."/>
            <person name="Poskanzer K.E."/>
            <person name="Rollins M."/>
            <person name="Thuy-Boun P.S."/>
        </authorList>
    </citation>
    <scope>NUCLEOTIDE SEQUENCE [LARGE SCALE GENOMIC DNA]</scope>
    <source>
        <strain evidence="9">F_SG_1</strain>
        <tissue evidence="9">Salivary glands</tissue>
    </source>
</reference>
<evidence type="ECO:0000313" key="10">
    <source>
        <dbReference type="Proteomes" id="UP001321473"/>
    </source>
</evidence>
<dbReference type="AlphaFoldDB" id="A0AAQ4F3C3"/>
<dbReference type="InterPro" id="IPR046350">
    <property type="entry name" value="Cystatin_sf"/>
</dbReference>
<organism evidence="9 10">
    <name type="scientific">Amblyomma americanum</name>
    <name type="common">Lone star tick</name>
    <dbReference type="NCBI Taxonomy" id="6943"/>
    <lineage>
        <taxon>Eukaryota</taxon>
        <taxon>Metazoa</taxon>
        <taxon>Ecdysozoa</taxon>
        <taxon>Arthropoda</taxon>
        <taxon>Chelicerata</taxon>
        <taxon>Arachnida</taxon>
        <taxon>Acari</taxon>
        <taxon>Parasitiformes</taxon>
        <taxon>Ixodida</taxon>
        <taxon>Ixodoidea</taxon>
        <taxon>Ixodidae</taxon>
        <taxon>Amblyomminae</taxon>
        <taxon>Amblyomma</taxon>
    </lineage>
</organism>